<evidence type="ECO:0000256" key="1">
    <source>
        <dbReference type="SAM" id="Coils"/>
    </source>
</evidence>
<organism evidence="2 3">
    <name type="scientific">Evansella tamaricis</name>
    <dbReference type="NCBI Taxonomy" id="2069301"/>
    <lineage>
        <taxon>Bacteria</taxon>
        <taxon>Bacillati</taxon>
        <taxon>Bacillota</taxon>
        <taxon>Bacilli</taxon>
        <taxon>Bacillales</taxon>
        <taxon>Bacillaceae</taxon>
        <taxon>Evansella</taxon>
    </lineage>
</organism>
<name>A0ABS6JGP1_9BACI</name>
<dbReference type="RefSeq" id="WP_217066873.1">
    <property type="nucleotide sequence ID" value="NZ_JAHQCS010000107.1"/>
</dbReference>
<dbReference type="EMBL" id="JAHQCS010000107">
    <property type="protein sequence ID" value="MBU9712698.1"/>
    <property type="molecule type" value="Genomic_DNA"/>
</dbReference>
<gene>
    <name evidence="2" type="ORF">KS419_13185</name>
</gene>
<reference evidence="2 3" key="1">
    <citation type="submission" date="2021-06" db="EMBL/GenBank/DDBJ databases">
        <title>Bacillus sp. RD4P76, an endophyte from a halophyte.</title>
        <authorList>
            <person name="Sun J.-Q."/>
        </authorList>
    </citation>
    <scope>NUCLEOTIDE SEQUENCE [LARGE SCALE GENOMIC DNA]</scope>
    <source>
        <strain evidence="2 3">CGMCC 1.15917</strain>
    </source>
</reference>
<evidence type="ECO:0000313" key="3">
    <source>
        <dbReference type="Proteomes" id="UP000784880"/>
    </source>
</evidence>
<comment type="caution">
    <text evidence="2">The sequence shown here is derived from an EMBL/GenBank/DDBJ whole genome shotgun (WGS) entry which is preliminary data.</text>
</comment>
<evidence type="ECO:0000313" key="2">
    <source>
        <dbReference type="EMBL" id="MBU9712698.1"/>
    </source>
</evidence>
<accession>A0ABS6JGP1</accession>
<dbReference type="Proteomes" id="UP000784880">
    <property type="component" value="Unassembled WGS sequence"/>
</dbReference>
<protein>
    <submittedName>
        <fullName evidence="2">Uncharacterized protein</fullName>
    </submittedName>
</protein>
<proteinExistence type="predicted"/>
<keyword evidence="3" id="KW-1185">Reference proteome</keyword>
<sequence>MGFWGGVFKAVAKGRDQIIERGREQQSRINRYSLEAESMDNQSLIAIAKGETSASPEKKAACTMELKRRKDQMVQEKERKAAEKEEFFQKLDKAQEELEEYKNRKK</sequence>
<feature type="coiled-coil region" evidence="1">
    <location>
        <begin position="66"/>
        <end position="104"/>
    </location>
</feature>
<keyword evidence="1" id="KW-0175">Coiled coil</keyword>